<evidence type="ECO:0000313" key="7">
    <source>
        <dbReference type="EMBL" id="SOS75275.1"/>
    </source>
</evidence>
<keyword evidence="3" id="KW-1133">Transmembrane helix</keyword>
<gene>
    <name evidence="7" type="ORF">TNO020_440046</name>
</gene>
<comment type="subcellular location">
    <subcellularLocation>
        <location evidence="1">Endomembrane system</location>
        <topology evidence="1">Multi-pass membrane protein</topology>
    </subcellularLocation>
</comment>
<sequence length="119" mass="13626">MNANQEKKSKKLFEQYSQEEISQEDFEKAEKKSKNLGEQMDNFKLLLGMLKDSWSGTYQLNKTSLAIIIGALLYVVSPIDAIPDIIPVFGWLDDITIVGYAMTKLKDVIQDYKNFKGIR</sequence>
<keyword evidence="8" id="KW-1185">Reference proteome</keyword>
<feature type="domain" description="DUF1232" evidence="6">
    <location>
        <begin position="65"/>
        <end position="99"/>
    </location>
</feature>
<dbReference type="Proteomes" id="UP000234211">
    <property type="component" value="Unassembled WGS sequence"/>
</dbReference>
<dbReference type="EMBL" id="OENF01000039">
    <property type="protein sequence ID" value="SOS75275.1"/>
    <property type="molecule type" value="Genomic_DNA"/>
</dbReference>
<evidence type="ECO:0000259" key="6">
    <source>
        <dbReference type="Pfam" id="PF06803"/>
    </source>
</evidence>
<evidence type="ECO:0000256" key="2">
    <source>
        <dbReference type="ARBA" id="ARBA00022692"/>
    </source>
</evidence>
<reference evidence="8" key="1">
    <citation type="submission" date="2017-11" db="EMBL/GenBank/DDBJ databases">
        <authorList>
            <person name="Duchaud E."/>
        </authorList>
    </citation>
    <scope>NUCLEOTIDE SEQUENCE [LARGE SCALE GENOMIC DNA]</scope>
    <source>
        <strain evidence="8">Tenacibaculum sp. TNO020</strain>
    </source>
</reference>
<accession>A0A2H1YIF0</accession>
<keyword evidence="2" id="KW-0812">Transmembrane</keyword>
<name>A0A2H1YIF0_9FLAO</name>
<dbReference type="AlphaFoldDB" id="A0A2H1YIF0"/>
<evidence type="ECO:0000313" key="8">
    <source>
        <dbReference type="Proteomes" id="UP000234211"/>
    </source>
</evidence>
<evidence type="ECO:0000256" key="3">
    <source>
        <dbReference type="ARBA" id="ARBA00022989"/>
    </source>
</evidence>
<evidence type="ECO:0000256" key="1">
    <source>
        <dbReference type="ARBA" id="ARBA00004127"/>
    </source>
</evidence>
<dbReference type="InterPro" id="IPR010652">
    <property type="entry name" value="DUF1232"/>
</dbReference>
<proteinExistence type="predicted"/>
<dbReference type="Pfam" id="PF06803">
    <property type="entry name" value="DUF1232"/>
    <property type="match status" value="1"/>
</dbReference>
<protein>
    <recommendedName>
        <fullName evidence="6">DUF1232 domain-containing protein</fullName>
    </recommendedName>
</protein>
<keyword evidence="4" id="KW-0472">Membrane</keyword>
<feature type="region of interest" description="Disordered" evidence="5">
    <location>
        <begin position="1"/>
        <end position="28"/>
    </location>
</feature>
<evidence type="ECO:0000256" key="5">
    <source>
        <dbReference type="SAM" id="MobiDB-lite"/>
    </source>
</evidence>
<dbReference type="RefSeq" id="WP_101917919.1">
    <property type="nucleotide sequence ID" value="NZ_OENF01000039.1"/>
</dbReference>
<feature type="compositionally biased region" description="Basic and acidic residues" evidence="5">
    <location>
        <begin position="1"/>
        <end position="13"/>
    </location>
</feature>
<evidence type="ECO:0000256" key="4">
    <source>
        <dbReference type="ARBA" id="ARBA00023136"/>
    </source>
</evidence>
<dbReference type="GO" id="GO:0012505">
    <property type="term" value="C:endomembrane system"/>
    <property type="evidence" value="ECO:0007669"/>
    <property type="project" value="UniProtKB-SubCell"/>
</dbReference>
<dbReference type="OrthoDB" id="9800034at2"/>
<organism evidence="7 8">
    <name type="scientific">Tenacibaculum piscium</name>
    <dbReference type="NCBI Taxonomy" id="1458515"/>
    <lineage>
        <taxon>Bacteria</taxon>
        <taxon>Pseudomonadati</taxon>
        <taxon>Bacteroidota</taxon>
        <taxon>Flavobacteriia</taxon>
        <taxon>Flavobacteriales</taxon>
        <taxon>Flavobacteriaceae</taxon>
        <taxon>Tenacibaculum</taxon>
    </lineage>
</organism>